<dbReference type="Proteomes" id="UP000187209">
    <property type="component" value="Unassembled WGS sequence"/>
</dbReference>
<name>A0A1R2C7Z1_9CILI</name>
<dbReference type="AlphaFoldDB" id="A0A1R2C7Z1"/>
<comment type="caution">
    <text evidence="2">The sequence shown here is derived from an EMBL/GenBank/DDBJ whole genome shotgun (WGS) entry which is preliminary data.</text>
</comment>
<reference evidence="2 3" key="1">
    <citation type="submission" date="2016-11" db="EMBL/GenBank/DDBJ databases">
        <title>The macronuclear genome of Stentor coeruleus: a giant cell with tiny introns.</title>
        <authorList>
            <person name="Slabodnick M."/>
            <person name="Ruby J.G."/>
            <person name="Reiff S.B."/>
            <person name="Swart E.C."/>
            <person name="Gosai S."/>
            <person name="Prabakaran S."/>
            <person name="Witkowska E."/>
            <person name="Larue G.E."/>
            <person name="Fisher S."/>
            <person name="Freeman R.M."/>
            <person name="Gunawardena J."/>
            <person name="Chu W."/>
            <person name="Stover N.A."/>
            <person name="Gregory B.D."/>
            <person name="Nowacki M."/>
            <person name="Derisi J."/>
            <person name="Roy S.W."/>
            <person name="Marshall W.F."/>
            <person name="Sood P."/>
        </authorList>
    </citation>
    <scope>NUCLEOTIDE SEQUENCE [LARGE SCALE GENOMIC DNA]</scope>
    <source>
        <strain evidence="2">WM001</strain>
    </source>
</reference>
<evidence type="ECO:0000256" key="1">
    <source>
        <dbReference type="SAM" id="MobiDB-lite"/>
    </source>
</evidence>
<dbReference type="EMBL" id="MPUH01000246">
    <property type="protein sequence ID" value="OMJ85132.1"/>
    <property type="molecule type" value="Genomic_DNA"/>
</dbReference>
<evidence type="ECO:0000313" key="2">
    <source>
        <dbReference type="EMBL" id="OMJ85132.1"/>
    </source>
</evidence>
<keyword evidence="3" id="KW-1185">Reference proteome</keyword>
<sequence length="210" mass="24371">MSKRQVKRITPNFASRRKPSQRQILGDHNAKSLNRSQSHEDKANDDLTYNRPCDSENTNKRSQCSSKLPMKSEATCRENIVYLKGSLKEILFESVRVSSEMKKIREKLESNSSFLSEGPKKELVDFNISSIQTNAERDKSILVQVNELKMQLGEMNSRFILYEEKIKEKSIQNTNLQDTIFSLQEKIDQIKNRTQESHVKNSQCKFCSIF</sequence>
<accession>A0A1R2C7Z1</accession>
<protein>
    <submittedName>
        <fullName evidence="2">Uncharacterized protein</fullName>
    </submittedName>
</protein>
<proteinExistence type="predicted"/>
<evidence type="ECO:0000313" key="3">
    <source>
        <dbReference type="Proteomes" id="UP000187209"/>
    </source>
</evidence>
<organism evidence="2 3">
    <name type="scientific">Stentor coeruleus</name>
    <dbReference type="NCBI Taxonomy" id="5963"/>
    <lineage>
        <taxon>Eukaryota</taxon>
        <taxon>Sar</taxon>
        <taxon>Alveolata</taxon>
        <taxon>Ciliophora</taxon>
        <taxon>Postciliodesmatophora</taxon>
        <taxon>Heterotrichea</taxon>
        <taxon>Heterotrichida</taxon>
        <taxon>Stentoridae</taxon>
        <taxon>Stentor</taxon>
    </lineage>
</organism>
<gene>
    <name evidence="2" type="ORF">SteCoe_13598</name>
</gene>
<feature type="region of interest" description="Disordered" evidence="1">
    <location>
        <begin position="1"/>
        <end position="66"/>
    </location>
</feature>